<evidence type="ECO:0000313" key="4">
    <source>
        <dbReference type="Proteomes" id="UP000518752"/>
    </source>
</evidence>
<gene>
    <name evidence="3" type="ORF">D9757_000007</name>
</gene>
<keyword evidence="1" id="KW-0472">Membrane</keyword>
<reference evidence="3 4" key="1">
    <citation type="journal article" date="2020" name="ISME J.">
        <title>Uncovering the hidden diversity of litter-decomposition mechanisms in mushroom-forming fungi.</title>
        <authorList>
            <person name="Floudas D."/>
            <person name="Bentzer J."/>
            <person name="Ahren D."/>
            <person name="Johansson T."/>
            <person name="Persson P."/>
            <person name="Tunlid A."/>
        </authorList>
    </citation>
    <scope>NUCLEOTIDE SEQUENCE [LARGE SCALE GENOMIC DNA]</scope>
    <source>
        <strain evidence="3 4">CBS 406.79</strain>
    </source>
</reference>
<evidence type="ECO:0000313" key="3">
    <source>
        <dbReference type="EMBL" id="KAF5393594.1"/>
    </source>
</evidence>
<dbReference type="AlphaFoldDB" id="A0A8H5MH69"/>
<keyword evidence="1" id="KW-1133">Transmembrane helix</keyword>
<dbReference type="OrthoDB" id="3270417at2759"/>
<keyword evidence="4" id="KW-1185">Reference proteome</keyword>
<name>A0A8H5MH69_9AGAR</name>
<dbReference type="Proteomes" id="UP000518752">
    <property type="component" value="Unassembled WGS sequence"/>
</dbReference>
<accession>A0A8H5MH69</accession>
<feature type="domain" description="DUF6534" evidence="2">
    <location>
        <begin position="99"/>
        <end position="170"/>
    </location>
</feature>
<protein>
    <recommendedName>
        <fullName evidence="2">DUF6534 domain-containing protein</fullName>
    </recommendedName>
</protein>
<proteinExistence type="predicted"/>
<evidence type="ECO:0000259" key="2">
    <source>
        <dbReference type="Pfam" id="PF20152"/>
    </source>
</evidence>
<feature type="transmembrane region" description="Helical" evidence="1">
    <location>
        <begin position="90"/>
        <end position="115"/>
    </location>
</feature>
<comment type="caution">
    <text evidence="3">The sequence shown here is derived from an EMBL/GenBank/DDBJ whole genome shotgun (WGS) entry which is preliminary data.</text>
</comment>
<keyword evidence="1" id="KW-0812">Transmembrane</keyword>
<dbReference type="InterPro" id="IPR045339">
    <property type="entry name" value="DUF6534"/>
</dbReference>
<evidence type="ECO:0000256" key="1">
    <source>
        <dbReference type="SAM" id="Phobius"/>
    </source>
</evidence>
<sequence length="172" mass="19144">MFAFSIHMAYYYLVQSFGDVQAVAKLVWSAKVASIVLNEGPQSQSVSGFGYCPSSAGMPGTMPISDSDMELNKPWIKSSPVLKWVLHLGYVVYLGYGVSAAIDVIITVALVSILIRYSTGMERTENVASRLIQYILSTGTLTSMRRSHKRSVIWDWYLLPQDVIYTISFLTL</sequence>
<dbReference type="EMBL" id="JAACJN010000001">
    <property type="protein sequence ID" value="KAF5393594.1"/>
    <property type="molecule type" value="Genomic_DNA"/>
</dbReference>
<organism evidence="3 4">
    <name type="scientific">Collybiopsis confluens</name>
    <dbReference type="NCBI Taxonomy" id="2823264"/>
    <lineage>
        <taxon>Eukaryota</taxon>
        <taxon>Fungi</taxon>
        <taxon>Dikarya</taxon>
        <taxon>Basidiomycota</taxon>
        <taxon>Agaricomycotina</taxon>
        <taxon>Agaricomycetes</taxon>
        <taxon>Agaricomycetidae</taxon>
        <taxon>Agaricales</taxon>
        <taxon>Marasmiineae</taxon>
        <taxon>Omphalotaceae</taxon>
        <taxon>Collybiopsis</taxon>
    </lineage>
</organism>
<dbReference type="Pfam" id="PF20152">
    <property type="entry name" value="DUF6534"/>
    <property type="match status" value="1"/>
</dbReference>